<keyword evidence="4" id="KW-1185">Reference proteome</keyword>
<dbReference type="Proteomes" id="UP000596827">
    <property type="component" value="Unassembled WGS sequence"/>
</dbReference>
<evidence type="ECO:0000313" key="4">
    <source>
        <dbReference type="Proteomes" id="UP000596827"/>
    </source>
</evidence>
<name>A0A923S0Z1_9BURK</name>
<evidence type="ECO:0000256" key="1">
    <source>
        <dbReference type="SAM" id="MobiDB-lite"/>
    </source>
</evidence>
<gene>
    <name evidence="3" type="ORF">H8R02_04670</name>
</gene>
<feature type="domain" description="Rhodanese" evidence="2">
    <location>
        <begin position="20"/>
        <end position="109"/>
    </location>
</feature>
<comment type="caution">
    <text evidence="3">The sequence shown here is derived from an EMBL/GenBank/DDBJ whole genome shotgun (WGS) entry which is preliminary data.</text>
</comment>
<reference evidence="3" key="1">
    <citation type="submission" date="2020-08" db="EMBL/GenBank/DDBJ databases">
        <title>Ramlibacter sp. GTP1 16S ribosomal RNA gene genome sequencing and assembly.</title>
        <authorList>
            <person name="Kang M."/>
        </authorList>
    </citation>
    <scope>NUCLEOTIDE SEQUENCE</scope>
    <source>
        <strain evidence="3">GTP1</strain>
    </source>
</reference>
<feature type="region of interest" description="Disordered" evidence="1">
    <location>
        <begin position="99"/>
        <end position="126"/>
    </location>
</feature>
<protein>
    <submittedName>
        <fullName evidence="3">Sulfurtransferase</fullName>
    </submittedName>
</protein>
<dbReference type="EMBL" id="JACORU010000001">
    <property type="protein sequence ID" value="MBC5763731.1"/>
    <property type="molecule type" value="Genomic_DNA"/>
</dbReference>
<dbReference type="InterPro" id="IPR001763">
    <property type="entry name" value="Rhodanese-like_dom"/>
</dbReference>
<dbReference type="PROSITE" id="PS50206">
    <property type="entry name" value="RHODANESE_3"/>
    <property type="match status" value="1"/>
</dbReference>
<dbReference type="AlphaFoldDB" id="A0A923S0Z1"/>
<dbReference type="SUPFAM" id="SSF52821">
    <property type="entry name" value="Rhodanese/Cell cycle control phosphatase"/>
    <property type="match status" value="1"/>
</dbReference>
<dbReference type="SMART" id="SM00450">
    <property type="entry name" value="RHOD"/>
    <property type="match status" value="1"/>
</dbReference>
<dbReference type="Gene3D" id="3.40.250.10">
    <property type="entry name" value="Rhodanese-like domain"/>
    <property type="match status" value="1"/>
</dbReference>
<evidence type="ECO:0000259" key="2">
    <source>
        <dbReference type="PROSITE" id="PS50206"/>
    </source>
</evidence>
<accession>A0A923S0Z1</accession>
<dbReference type="RefSeq" id="WP_187080163.1">
    <property type="nucleotide sequence ID" value="NZ_JACORU010000001.1"/>
</dbReference>
<evidence type="ECO:0000313" key="3">
    <source>
        <dbReference type="EMBL" id="MBC5763731.1"/>
    </source>
</evidence>
<organism evidence="3 4">
    <name type="scientific">Ramlibacter albus</name>
    <dbReference type="NCBI Taxonomy" id="2079448"/>
    <lineage>
        <taxon>Bacteria</taxon>
        <taxon>Pseudomonadati</taxon>
        <taxon>Pseudomonadota</taxon>
        <taxon>Betaproteobacteria</taxon>
        <taxon>Burkholderiales</taxon>
        <taxon>Comamonadaceae</taxon>
        <taxon>Ramlibacter</taxon>
    </lineage>
</organism>
<sequence length="126" mass="13523">MDTVQPESISPAELNALMARADAPLLLDVRRRARFDASPTMLAGAHYCAPEDVAAFALSNEKRDVIVYCVYGHEVGCDAARTLREAGWNARFLAGGIEGGEPGVDSPQDIAAWRSQPLPTVPKETA</sequence>
<proteinExistence type="predicted"/>
<dbReference type="Pfam" id="PF00581">
    <property type="entry name" value="Rhodanese"/>
    <property type="match status" value="1"/>
</dbReference>
<dbReference type="InterPro" id="IPR036873">
    <property type="entry name" value="Rhodanese-like_dom_sf"/>
</dbReference>